<dbReference type="RefSeq" id="WP_106605991.1">
    <property type="nucleotide sequence ID" value="NZ_PYGK01000023.1"/>
</dbReference>
<organism evidence="1 2">
    <name type="scientific">Chitinophaga ginsengisoli</name>
    <dbReference type="NCBI Taxonomy" id="363837"/>
    <lineage>
        <taxon>Bacteria</taxon>
        <taxon>Pseudomonadati</taxon>
        <taxon>Bacteroidota</taxon>
        <taxon>Chitinophagia</taxon>
        <taxon>Chitinophagales</taxon>
        <taxon>Chitinophagaceae</taxon>
        <taxon>Chitinophaga</taxon>
    </lineage>
</organism>
<protein>
    <submittedName>
        <fullName evidence="1">Uncharacterized protein</fullName>
    </submittedName>
</protein>
<evidence type="ECO:0000313" key="2">
    <source>
        <dbReference type="Proteomes" id="UP000240978"/>
    </source>
</evidence>
<dbReference type="OrthoDB" id="658533at2"/>
<accession>A0A2P8FIB5</accession>
<evidence type="ECO:0000313" key="1">
    <source>
        <dbReference type="EMBL" id="PSL21453.1"/>
    </source>
</evidence>
<dbReference type="AlphaFoldDB" id="A0A2P8FIB5"/>
<dbReference type="EMBL" id="PYGK01000023">
    <property type="protein sequence ID" value="PSL21453.1"/>
    <property type="molecule type" value="Genomic_DNA"/>
</dbReference>
<dbReference type="Proteomes" id="UP000240978">
    <property type="component" value="Unassembled WGS sequence"/>
</dbReference>
<name>A0A2P8FIB5_9BACT</name>
<sequence length="170" mass="18756">MKTSTLSLVAAILFLYFSGCVYGGNDGVNPRNGFVLNGSLVRTEYAIRKNWTGGVEIAFTDMKQSASYSGKVHTVQFLLETLSDKVTYTYMPSDSAAFDRDKNFDVALLYQNVTYKEGLEVTGTGEILSKPTGGSLTFVQGPDYQTFTYVLEFGERRITGVYKGKVTVIE</sequence>
<comment type="caution">
    <text evidence="1">The sequence shown here is derived from an EMBL/GenBank/DDBJ whole genome shotgun (WGS) entry which is preliminary data.</text>
</comment>
<gene>
    <name evidence="1" type="ORF">CLV42_1237</name>
</gene>
<keyword evidence="2" id="KW-1185">Reference proteome</keyword>
<proteinExistence type="predicted"/>
<reference evidence="1 2" key="1">
    <citation type="submission" date="2018-03" db="EMBL/GenBank/DDBJ databases">
        <title>Genomic Encyclopedia of Archaeal and Bacterial Type Strains, Phase II (KMG-II): from individual species to whole genera.</title>
        <authorList>
            <person name="Goeker M."/>
        </authorList>
    </citation>
    <scope>NUCLEOTIDE SEQUENCE [LARGE SCALE GENOMIC DNA]</scope>
    <source>
        <strain evidence="1 2">DSM 18107</strain>
    </source>
</reference>